<gene>
    <name evidence="2" type="ORF">FYJ80_03780</name>
</gene>
<evidence type="ECO:0000256" key="1">
    <source>
        <dbReference type="SAM" id="Phobius"/>
    </source>
</evidence>
<organism evidence="2 3">
    <name type="scientific">Bullifex porci</name>
    <dbReference type="NCBI Taxonomy" id="2606638"/>
    <lineage>
        <taxon>Bacteria</taxon>
        <taxon>Pseudomonadati</taxon>
        <taxon>Spirochaetota</taxon>
        <taxon>Spirochaetia</taxon>
        <taxon>Spirochaetales</taxon>
        <taxon>Spirochaetaceae</taxon>
        <taxon>Bullifex</taxon>
    </lineage>
</organism>
<keyword evidence="1" id="KW-0812">Transmembrane</keyword>
<sequence>MYRDDDDGDLGLGLIGLGIGALIGLGSYAYSKYKENQEAKYASKQITYTQTNKTYTPSDYDNLLDFSEDYIGAFHTLFCRFIPAFATYFSSMAAIDISENTDCITEYEQIVISEWLEKENEQTEYAGLFITETINQVNDLLMNQKERGSTIKFLKDQFCSIHDNYNDKDLLNEIIIKYALMLTTRMVPAAYSYSFNVAKKWGMTKKDFTNIAIEGGYKESSISFPKLPLKPSDLNDILDFNEDPFFIYYLRKEHLYCSRVVPALASCLWVMSDIEHYSYDKEYLQILLDGGININTFSPAFIKATIDAVYKKRNQINIILYKIKDYLDKQETLRTAIPFFALLLGPKINIQCFNVFFQIFGYSTEEMNEICNNSVAYDGIDFNQIDEFKKYSKDYKGKITESLEILGLSADATKDEINAVCIFWRSQMRFITAVLQSITAAHFCYLTITYRVLILIV</sequence>
<reference evidence="2 3" key="1">
    <citation type="submission" date="2019-08" db="EMBL/GenBank/DDBJ databases">
        <title>In-depth cultivation of the pig gut microbiome towards novel bacterial diversity and tailored functional studies.</title>
        <authorList>
            <person name="Wylensek D."/>
            <person name="Hitch T.C.A."/>
            <person name="Clavel T."/>
        </authorList>
    </citation>
    <scope>NUCLEOTIDE SEQUENCE [LARGE SCALE GENOMIC DNA]</scope>
    <source>
        <strain evidence="2 3">NM-380-WT-3C1</strain>
    </source>
</reference>
<feature type="transmembrane region" description="Helical" evidence="1">
    <location>
        <begin position="12"/>
        <end position="30"/>
    </location>
</feature>
<keyword evidence="3" id="KW-1185">Reference proteome</keyword>
<dbReference type="RefSeq" id="WP_154424800.1">
    <property type="nucleotide sequence ID" value="NZ_VUNN01000004.1"/>
</dbReference>
<evidence type="ECO:0000313" key="2">
    <source>
        <dbReference type="EMBL" id="MSU05899.1"/>
    </source>
</evidence>
<evidence type="ECO:0000313" key="3">
    <source>
        <dbReference type="Proteomes" id="UP000460549"/>
    </source>
</evidence>
<dbReference type="Proteomes" id="UP000460549">
    <property type="component" value="Unassembled WGS sequence"/>
</dbReference>
<proteinExistence type="predicted"/>
<feature type="transmembrane region" description="Helical" evidence="1">
    <location>
        <begin position="433"/>
        <end position="456"/>
    </location>
</feature>
<name>A0A7X2TPY1_9SPIO</name>
<comment type="caution">
    <text evidence="2">The sequence shown here is derived from an EMBL/GenBank/DDBJ whole genome shotgun (WGS) entry which is preliminary data.</text>
</comment>
<accession>A0A7X2TPY1</accession>
<protein>
    <submittedName>
        <fullName evidence="2">Uncharacterized protein</fullName>
    </submittedName>
</protein>
<dbReference type="EMBL" id="VUNN01000004">
    <property type="protein sequence ID" value="MSU05899.1"/>
    <property type="molecule type" value="Genomic_DNA"/>
</dbReference>
<dbReference type="AlphaFoldDB" id="A0A7X2TPY1"/>
<keyword evidence="1" id="KW-0472">Membrane</keyword>
<keyword evidence="1" id="KW-1133">Transmembrane helix</keyword>